<dbReference type="InterPro" id="IPR001452">
    <property type="entry name" value="SH3_domain"/>
</dbReference>
<feature type="compositionally biased region" description="Basic and acidic residues" evidence="5">
    <location>
        <begin position="680"/>
        <end position="694"/>
    </location>
</feature>
<feature type="region of interest" description="Disordered" evidence="5">
    <location>
        <begin position="564"/>
        <end position="598"/>
    </location>
</feature>
<dbReference type="Gene3D" id="1.10.840.10">
    <property type="entry name" value="Ras guanine-nucleotide exchange factors catalytic domain"/>
    <property type="match status" value="1"/>
</dbReference>
<feature type="compositionally biased region" description="Low complexity" evidence="5">
    <location>
        <begin position="1"/>
        <end position="15"/>
    </location>
</feature>
<feature type="domain" description="N-terminal Ras-GEF" evidence="8">
    <location>
        <begin position="912"/>
        <end position="1049"/>
    </location>
</feature>
<dbReference type="PROSITE" id="PS50212">
    <property type="entry name" value="RASGEF_NTER"/>
    <property type="match status" value="1"/>
</dbReference>
<gene>
    <name evidence="9" type="ORF">Rhopal_007400-T1</name>
</gene>
<dbReference type="SMART" id="SM00326">
    <property type="entry name" value="SH3"/>
    <property type="match status" value="1"/>
</dbReference>
<dbReference type="Gene3D" id="2.30.30.40">
    <property type="entry name" value="SH3 Domains"/>
    <property type="match status" value="1"/>
</dbReference>
<dbReference type="CDD" id="cd00155">
    <property type="entry name" value="RasGEF"/>
    <property type="match status" value="1"/>
</dbReference>
<dbReference type="InterPro" id="IPR000651">
    <property type="entry name" value="Ras-like_Gua-exchang_fac_N"/>
</dbReference>
<evidence type="ECO:0000259" key="6">
    <source>
        <dbReference type="PROSITE" id="PS50002"/>
    </source>
</evidence>
<protein>
    <recommendedName>
        <fullName evidence="11">Ras GEF</fullName>
    </recommendedName>
</protein>
<evidence type="ECO:0000256" key="2">
    <source>
        <dbReference type="ARBA" id="ARBA00022658"/>
    </source>
</evidence>
<feature type="region of interest" description="Disordered" evidence="5">
    <location>
        <begin position="1430"/>
        <end position="1462"/>
    </location>
</feature>
<feature type="domain" description="Ras-GEF" evidence="7">
    <location>
        <begin position="1184"/>
        <end position="1431"/>
    </location>
</feature>
<dbReference type="PANTHER" id="PTHR23113">
    <property type="entry name" value="GUANINE NUCLEOTIDE EXCHANGE FACTOR"/>
    <property type="match status" value="1"/>
</dbReference>
<feature type="region of interest" description="Disordered" evidence="5">
    <location>
        <begin position="1"/>
        <end position="23"/>
    </location>
</feature>
<dbReference type="PROSITE" id="PS50009">
    <property type="entry name" value="RASGEF_CAT"/>
    <property type="match status" value="1"/>
</dbReference>
<dbReference type="InterPro" id="IPR023578">
    <property type="entry name" value="Ras_GEF_dom_sf"/>
</dbReference>
<organism evidence="9 10">
    <name type="scientific">Rhodotorula paludigena</name>
    <dbReference type="NCBI Taxonomy" id="86838"/>
    <lineage>
        <taxon>Eukaryota</taxon>
        <taxon>Fungi</taxon>
        <taxon>Dikarya</taxon>
        <taxon>Basidiomycota</taxon>
        <taxon>Pucciniomycotina</taxon>
        <taxon>Microbotryomycetes</taxon>
        <taxon>Sporidiobolales</taxon>
        <taxon>Sporidiobolaceae</taxon>
        <taxon>Rhodotorula</taxon>
    </lineage>
</organism>
<proteinExistence type="predicted"/>
<evidence type="ECO:0000259" key="8">
    <source>
        <dbReference type="PROSITE" id="PS50212"/>
    </source>
</evidence>
<dbReference type="InterPro" id="IPR056685">
    <property type="entry name" value="DUF7783"/>
</dbReference>
<dbReference type="SUPFAM" id="SSF48366">
    <property type="entry name" value="Ras GEF"/>
    <property type="match status" value="1"/>
</dbReference>
<name>A0AAV5GPM1_9BASI</name>
<dbReference type="Proteomes" id="UP001342314">
    <property type="component" value="Unassembled WGS sequence"/>
</dbReference>
<feature type="compositionally biased region" description="Low complexity" evidence="5">
    <location>
        <begin position="1433"/>
        <end position="1446"/>
    </location>
</feature>
<feature type="compositionally biased region" description="Low complexity" evidence="5">
    <location>
        <begin position="311"/>
        <end position="341"/>
    </location>
</feature>
<evidence type="ECO:0000256" key="1">
    <source>
        <dbReference type="ARBA" id="ARBA00022443"/>
    </source>
</evidence>
<feature type="domain" description="SH3" evidence="6">
    <location>
        <begin position="23"/>
        <end position="95"/>
    </location>
</feature>
<feature type="region of interest" description="Disordered" evidence="5">
    <location>
        <begin position="1128"/>
        <end position="1155"/>
    </location>
</feature>
<dbReference type="InterPro" id="IPR001895">
    <property type="entry name" value="RASGEF_cat_dom"/>
</dbReference>
<reference evidence="9 10" key="1">
    <citation type="submission" date="2021-12" db="EMBL/GenBank/DDBJ databases">
        <title>High titer production of polyol ester of fatty acids by Rhodotorula paludigena BS15 towards product separation-free biomass refinery.</title>
        <authorList>
            <person name="Mano J."/>
            <person name="Ono H."/>
            <person name="Tanaka T."/>
            <person name="Naito K."/>
            <person name="Sushida H."/>
            <person name="Ike M."/>
            <person name="Tokuyasu K."/>
            <person name="Kitaoka M."/>
        </authorList>
    </citation>
    <scope>NUCLEOTIDE SEQUENCE [LARGE SCALE GENOMIC DNA]</scope>
    <source>
        <strain evidence="9 10">BS15</strain>
    </source>
</reference>
<dbReference type="SUPFAM" id="SSF50044">
    <property type="entry name" value="SH3-domain"/>
    <property type="match status" value="1"/>
</dbReference>
<dbReference type="Pfam" id="PF25006">
    <property type="entry name" value="DUF7783"/>
    <property type="match status" value="1"/>
</dbReference>
<evidence type="ECO:0000313" key="10">
    <source>
        <dbReference type="Proteomes" id="UP001342314"/>
    </source>
</evidence>
<feature type="region of interest" description="Disordered" evidence="5">
    <location>
        <begin position="301"/>
        <end position="343"/>
    </location>
</feature>
<dbReference type="CDD" id="cd06224">
    <property type="entry name" value="REM"/>
    <property type="match status" value="1"/>
</dbReference>
<dbReference type="Pfam" id="PF00618">
    <property type="entry name" value="RasGEF_N"/>
    <property type="match status" value="1"/>
</dbReference>
<keyword evidence="2 3" id="KW-0344">Guanine-nucleotide releasing factor</keyword>
<comment type="caution">
    <text evidence="9">The sequence shown here is derived from an EMBL/GenBank/DDBJ whole genome shotgun (WGS) entry which is preliminary data.</text>
</comment>
<evidence type="ECO:0008006" key="11">
    <source>
        <dbReference type="Google" id="ProtNLM"/>
    </source>
</evidence>
<evidence type="ECO:0000256" key="4">
    <source>
        <dbReference type="PROSITE-ProRule" id="PRU00192"/>
    </source>
</evidence>
<feature type="compositionally biased region" description="Polar residues" evidence="5">
    <location>
        <begin position="1129"/>
        <end position="1143"/>
    </location>
</feature>
<evidence type="ECO:0000256" key="5">
    <source>
        <dbReference type="SAM" id="MobiDB-lite"/>
    </source>
</evidence>
<dbReference type="PROSITE" id="PS50002">
    <property type="entry name" value="SH3"/>
    <property type="match status" value="1"/>
</dbReference>
<dbReference type="GO" id="GO:0005886">
    <property type="term" value="C:plasma membrane"/>
    <property type="evidence" value="ECO:0007669"/>
    <property type="project" value="TreeGrafter"/>
</dbReference>
<dbReference type="EMBL" id="BQKY01000017">
    <property type="protein sequence ID" value="GJN94326.1"/>
    <property type="molecule type" value="Genomic_DNA"/>
</dbReference>
<feature type="region of interest" description="Disordered" evidence="5">
    <location>
        <begin position="672"/>
        <end position="890"/>
    </location>
</feature>
<evidence type="ECO:0000259" key="7">
    <source>
        <dbReference type="PROSITE" id="PS50009"/>
    </source>
</evidence>
<feature type="compositionally biased region" description="Low complexity" evidence="5">
    <location>
        <begin position="474"/>
        <end position="493"/>
    </location>
</feature>
<dbReference type="Pfam" id="PF07653">
    <property type="entry name" value="SH3_2"/>
    <property type="match status" value="1"/>
</dbReference>
<feature type="compositionally biased region" description="Low complexity" evidence="5">
    <location>
        <begin position="745"/>
        <end position="812"/>
    </location>
</feature>
<dbReference type="Pfam" id="PF00617">
    <property type="entry name" value="RasGEF"/>
    <property type="match status" value="1"/>
</dbReference>
<dbReference type="SMART" id="SM00147">
    <property type="entry name" value="RasGEF"/>
    <property type="match status" value="1"/>
</dbReference>
<dbReference type="InterPro" id="IPR036964">
    <property type="entry name" value="RASGEF_cat_dom_sf"/>
</dbReference>
<feature type="region of interest" description="Disordered" evidence="5">
    <location>
        <begin position="465"/>
        <end position="511"/>
    </location>
</feature>
<evidence type="ECO:0000256" key="3">
    <source>
        <dbReference type="PROSITE-ProRule" id="PRU00168"/>
    </source>
</evidence>
<feature type="compositionally biased region" description="Polar residues" evidence="5">
    <location>
        <begin position="813"/>
        <end position="822"/>
    </location>
</feature>
<feature type="compositionally biased region" description="Low complexity" evidence="5">
    <location>
        <begin position="714"/>
        <end position="723"/>
    </location>
</feature>
<dbReference type="InterPro" id="IPR008937">
    <property type="entry name" value="Ras-like_GEF"/>
</dbReference>
<evidence type="ECO:0000313" key="9">
    <source>
        <dbReference type="EMBL" id="GJN94326.1"/>
    </source>
</evidence>
<keyword evidence="1 4" id="KW-0728">SH3 domain</keyword>
<sequence length="1462" mass="154949">MSTSPLASPALAAAPGPAPSPPQGFTLVRALHSFSPATLAGTANTPQEQQASSCIAFEAGQIIKCLNRDPSGWWDCEVDGKRGWAPSNYLEDLADAGQQVRRRIEQVGASSSSPLSAEATTLLSSIEHNVRLLGNAARAQRKGHYQPSTACVISSIRTVLSATSALTRDSPVLRAHPSLSSYRKRILTSLAALVNQARKASAPSPSPPAPDQAELDEQDADEMLRIAHETLGFVRTFLEQAEERGVEVNLSLGSAAPVAASGMSVEGSSSPSPGNGVAASLRGAKSLGNLRDQRRPTLEALNAPMPGSAFPQHQQQPSTSPSHSPDSSPTAASALASSSTPFDPSTQLILRTPSAIFLHLSTLHDSLLSTIAALIGHVHSHARSSSPASSFAHLIDLTREGIERVRDVLVVVEKVGALVQHDGAAVALDDVGKSDEMKVLAATRERLYEATTALVAAARVATSPRSTRKGSVDSARTTSSAASAGEGAAATRGASRDRKRNEREEDEGERKDLLGAATGVLRAGGDCVGAVKLVVQQLAAADTSKGFELVLPRPKTVEELAELDHHGHQHRMSSPPAPPAALGSPDADDGGSTSGASAKFADASDELDDPAAVAAAVAATGATPRAGADVDARRRNPHTLSMLGRKASSLGCLRERFDQESAAGAMGAMTLEEADEDDVAEPRRESEEVHHEAEERDEEDCGSAGTGETERTAPSPVVSSSSPNKAHPRSVKTSSISLTPAHAQRSASPAPSTSSTADRSTTRPSSMAMHRAQSSESAHSARSHASAQSSSRQTAASIASSSAVTSQTAETSPRSSMQSPASIATAMRKAAPARSSLGSVMEVAPPTPDSPALPSQYAPTTPQMQQSSSSFDAQPPSANATPRGSVSNGSASGGAVWYLQRDYLPSEISFNADGHVSGGTLRCLVERMTLHDTTIDAAFSNTFLLTFRMYTTPLELAQLLWARFDLAPPRHPETGAELTVDEMKQWTAQKLTPIRLRIYNLFKTWVESYWLHDPDVEIVEGLLEWCRGRLKSAMASASTRLADLVNKRVAAAEREGGRDSDDGYGVRHSNASSASLASSLLSPTSMNGSTLSLSVSNTTPASSIRSGFSGGLLRHMQSTDKLKAGKTVTPFSSLSSSTAQDTYSPTSAAAATAPTPVMTKSLTGSLRPALSGRTPLLSSVTEIDTLELARQLTIMESRVYCSIRPDELLGAGNGAGNGGKGVADAMKAPNVRKMSQLSTRLTGWITEAILGETDQKRRSGLLKYFIKLGERLLALSNYNALFAVFTALNSSTISRLRRTWEGLAPKYRAVFDSLRKATDHARNYAEYRQKIRQAVPPCLPFVGLFLTDLIFVFEGNRAERPSPADPSLLLINFDRYHKLARIVGELQRFQSPHHLVEVPELQAYLSQELEGLKRGQDAQSLYRQSLLIEPRQGSGPSSSAASIISSNDGHRHGPRDLFNWRG</sequence>
<feature type="compositionally biased region" description="Basic and acidic residues" evidence="5">
    <location>
        <begin position="494"/>
        <end position="511"/>
    </location>
</feature>
<feature type="region of interest" description="Disordered" evidence="5">
    <location>
        <begin position="621"/>
        <end position="643"/>
    </location>
</feature>
<dbReference type="InterPro" id="IPR036028">
    <property type="entry name" value="SH3-like_dom_sf"/>
</dbReference>
<dbReference type="Gene3D" id="1.20.870.10">
    <property type="entry name" value="Son of sevenless (SoS) protein Chain: S domain 1"/>
    <property type="match status" value="1"/>
</dbReference>
<dbReference type="PANTHER" id="PTHR23113:SF354">
    <property type="entry name" value="BUD SITE SELECTION PROTEIN 5"/>
    <property type="match status" value="1"/>
</dbReference>
<feature type="compositionally biased region" description="Low complexity" evidence="5">
    <location>
        <begin position="1144"/>
        <end position="1155"/>
    </location>
</feature>
<dbReference type="SMART" id="SM00229">
    <property type="entry name" value="RasGEFN"/>
    <property type="match status" value="1"/>
</dbReference>
<accession>A0AAV5GPM1</accession>
<dbReference type="GO" id="GO:0005085">
    <property type="term" value="F:guanyl-nucleotide exchange factor activity"/>
    <property type="evidence" value="ECO:0007669"/>
    <property type="project" value="UniProtKB-KW"/>
</dbReference>
<keyword evidence="10" id="KW-1185">Reference proteome</keyword>
<feature type="region of interest" description="Disordered" evidence="5">
    <location>
        <begin position="261"/>
        <end position="280"/>
    </location>
</feature>
<dbReference type="GO" id="GO:0007265">
    <property type="term" value="P:Ras protein signal transduction"/>
    <property type="evidence" value="ECO:0007669"/>
    <property type="project" value="TreeGrafter"/>
</dbReference>